<organism evidence="1 2">
    <name type="scientific">Methylobacterium symbioticum</name>
    <dbReference type="NCBI Taxonomy" id="2584084"/>
    <lineage>
        <taxon>Bacteria</taxon>
        <taxon>Pseudomonadati</taxon>
        <taxon>Pseudomonadota</taxon>
        <taxon>Alphaproteobacteria</taxon>
        <taxon>Hyphomicrobiales</taxon>
        <taxon>Methylobacteriaceae</taxon>
        <taxon>Methylobacterium</taxon>
    </lineage>
</organism>
<sequence length="83" mass="8993">MTHLQEALRIFEDLLVAEQPANAGEADAAIWAYLTPFEGLGSQAEALGQMERAVAELDAGSAFMPILLNTLERHRARLSEPSA</sequence>
<dbReference type="EMBL" id="CABFPH010000004">
    <property type="protein sequence ID" value="VUD69939.1"/>
    <property type="molecule type" value="Genomic_DNA"/>
</dbReference>
<accession>A0A509E8W9</accession>
<protein>
    <submittedName>
        <fullName evidence="1">Uncharacterized protein</fullName>
    </submittedName>
</protein>
<gene>
    <name evidence="1" type="ORF">MET9862_00499</name>
</gene>
<evidence type="ECO:0000313" key="2">
    <source>
        <dbReference type="Proteomes" id="UP000410984"/>
    </source>
</evidence>
<dbReference type="AlphaFoldDB" id="A0A509E8W9"/>
<dbReference type="Proteomes" id="UP000410984">
    <property type="component" value="Unassembled WGS sequence"/>
</dbReference>
<name>A0A509E8W9_9HYPH</name>
<dbReference type="OrthoDB" id="7998320at2"/>
<reference evidence="1 2" key="1">
    <citation type="submission" date="2019-06" db="EMBL/GenBank/DDBJ databases">
        <authorList>
            <person name="Rodrigo-Torres L."/>
            <person name="Arahal R. D."/>
            <person name="Lucena T."/>
        </authorList>
    </citation>
    <scope>NUCLEOTIDE SEQUENCE [LARGE SCALE GENOMIC DNA]</scope>
    <source>
        <strain evidence="1 2">SB0023/3</strain>
    </source>
</reference>
<dbReference type="RefSeq" id="WP_142581537.1">
    <property type="nucleotide sequence ID" value="NZ_CABFPH010000004.1"/>
</dbReference>
<proteinExistence type="predicted"/>
<keyword evidence="2" id="KW-1185">Reference proteome</keyword>
<evidence type="ECO:0000313" key="1">
    <source>
        <dbReference type="EMBL" id="VUD69939.1"/>
    </source>
</evidence>